<organism evidence="9 10">
    <name type="scientific">Planosporangium thailandense</name>
    <dbReference type="NCBI Taxonomy" id="765197"/>
    <lineage>
        <taxon>Bacteria</taxon>
        <taxon>Bacillati</taxon>
        <taxon>Actinomycetota</taxon>
        <taxon>Actinomycetes</taxon>
        <taxon>Micromonosporales</taxon>
        <taxon>Micromonosporaceae</taxon>
        <taxon>Planosporangium</taxon>
    </lineage>
</organism>
<dbReference type="InterPro" id="IPR036881">
    <property type="entry name" value="Glyco_hydro_3_C_sf"/>
</dbReference>
<dbReference type="EC" id="3.2.1.21" evidence="3"/>
<dbReference type="InterPro" id="IPR001764">
    <property type="entry name" value="Glyco_hydro_3_N"/>
</dbReference>
<keyword evidence="4" id="KW-0732">Signal</keyword>
<dbReference type="InterPro" id="IPR019800">
    <property type="entry name" value="Glyco_hydro_3_AS"/>
</dbReference>
<dbReference type="PANTHER" id="PTHR30620">
    <property type="entry name" value="PERIPLASMIC BETA-GLUCOSIDASE-RELATED"/>
    <property type="match status" value="1"/>
</dbReference>
<sequence length="767" mass="79376">MADLTRRSVLKTLGATVVAGATAGAVVDPAGAAAGAVADPAVAGAAPRPDLTRPTSDPALDARLARLLRRMTVDEKLGQLQQSLGNSADAAAAARAGLLGGVLGLDAAAAINALQRVAVEESRLGIPLLFGFDVIHGFLTTFPIPLAQAASFDPEVAATDAAVAAREAGSAGLRWTFAPMIDVSHEPRWGRVAEGYGEDPYLASAFAVAKTRGYQGGDYSAPDRLAACAKHYVAYGGVEGGRDYNTVDVSEQRLRNLYLPPFRAAVRAGAATLMAAFNTINGVPAHGNRHTLTDVLRGEWGFDGFVVSDYTGVAELITHGAAADGADAARLALTAGVDMEMVSTEFVTHGKRLLAEGRLSMRRLDDAVLRILRVKARAGLFDRPYVDESREITAPAPADRAAARRIAARCMVLLKNTGALLPLSTGVGSIAVVGPLGDNAPDLAGTWAAKGARLFPPVTILEGIRATAPAARVTYAAGCAVTGTDESGIPAAVAAARAADVTVVAVGESADLTGEGGSRSDIGLPGVQATLVSAIAATGRPFVVVLVNGRPLTLAGVDAAAPAILEAWHPGVEGGNAVADVLFGAVNPGGRLPASFPRDVGQVPIYYNHENTGRPADPNNRDTSKYLDLPDGPLYPFGYGLSYTTFAISDLAVRPARIAVARLRAGAQVEVGVRVRNTGPRAGDEVVQLYLRHRAASVVQPVRRLRGFRRVTLDPGQQIAITFRLAADDVGFYGNSGTGELLVEPGVIDIFVGGSSTADLTQSLVLT</sequence>
<evidence type="ECO:0000256" key="6">
    <source>
        <dbReference type="ARBA" id="ARBA00023295"/>
    </source>
</evidence>
<keyword evidence="5 7" id="KW-0378">Hydrolase</keyword>
<dbReference type="RefSeq" id="WP_167927148.1">
    <property type="nucleotide sequence ID" value="NZ_JAATVY010000017.1"/>
</dbReference>
<dbReference type="InterPro" id="IPR006311">
    <property type="entry name" value="TAT_signal"/>
</dbReference>
<protein>
    <recommendedName>
        <fullName evidence="3">beta-glucosidase</fullName>
        <ecNumber evidence="3">3.2.1.21</ecNumber>
    </recommendedName>
</protein>
<evidence type="ECO:0000256" key="4">
    <source>
        <dbReference type="ARBA" id="ARBA00022729"/>
    </source>
</evidence>
<dbReference type="Pfam" id="PF00933">
    <property type="entry name" value="Glyco_hydro_3"/>
    <property type="match status" value="1"/>
</dbReference>
<dbReference type="Gene3D" id="2.60.40.10">
    <property type="entry name" value="Immunoglobulins"/>
    <property type="match status" value="1"/>
</dbReference>
<keyword evidence="10" id="KW-1185">Reference proteome</keyword>
<dbReference type="SMART" id="SM01217">
    <property type="entry name" value="Fn3_like"/>
    <property type="match status" value="1"/>
</dbReference>
<dbReference type="Pfam" id="PF14310">
    <property type="entry name" value="Fn3-like"/>
    <property type="match status" value="1"/>
</dbReference>
<evidence type="ECO:0000313" key="10">
    <source>
        <dbReference type="Proteomes" id="UP000722989"/>
    </source>
</evidence>
<dbReference type="PROSITE" id="PS51318">
    <property type="entry name" value="TAT"/>
    <property type="match status" value="1"/>
</dbReference>
<dbReference type="Pfam" id="PF01915">
    <property type="entry name" value="Glyco_hydro_3_C"/>
    <property type="match status" value="1"/>
</dbReference>
<dbReference type="InterPro" id="IPR036962">
    <property type="entry name" value="Glyco_hydro_3_N_sf"/>
</dbReference>
<name>A0ABX0Y267_9ACTN</name>
<dbReference type="InterPro" id="IPR051915">
    <property type="entry name" value="Cellulose_Degrad_GH3"/>
</dbReference>
<gene>
    <name evidence="9" type="primary">bglX</name>
    <name evidence="9" type="ORF">HC031_21285</name>
</gene>
<dbReference type="InterPro" id="IPR017853">
    <property type="entry name" value="GH"/>
</dbReference>
<evidence type="ECO:0000256" key="7">
    <source>
        <dbReference type="RuleBase" id="RU361161"/>
    </source>
</evidence>
<evidence type="ECO:0000313" key="9">
    <source>
        <dbReference type="EMBL" id="NJC72232.1"/>
    </source>
</evidence>
<dbReference type="Gene3D" id="3.20.20.300">
    <property type="entry name" value="Glycoside hydrolase, family 3, N-terminal domain"/>
    <property type="match status" value="1"/>
</dbReference>
<dbReference type="NCBIfam" id="NF011678">
    <property type="entry name" value="PRK15098.1"/>
    <property type="match status" value="1"/>
</dbReference>
<proteinExistence type="inferred from homology"/>
<dbReference type="Proteomes" id="UP000722989">
    <property type="component" value="Unassembled WGS sequence"/>
</dbReference>
<comment type="caution">
    <text evidence="9">The sequence shown here is derived from an EMBL/GenBank/DDBJ whole genome shotgun (WGS) entry which is preliminary data.</text>
</comment>
<accession>A0ABX0Y267</accession>
<comment type="catalytic activity">
    <reaction evidence="1">
        <text>Hydrolysis of terminal, non-reducing beta-D-glucosyl residues with release of beta-D-glucose.</text>
        <dbReference type="EC" id="3.2.1.21"/>
    </reaction>
</comment>
<evidence type="ECO:0000256" key="2">
    <source>
        <dbReference type="ARBA" id="ARBA00005336"/>
    </source>
</evidence>
<dbReference type="PANTHER" id="PTHR30620:SF16">
    <property type="entry name" value="LYSOSOMAL BETA GLUCOSIDASE"/>
    <property type="match status" value="1"/>
</dbReference>
<dbReference type="InterPro" id="IPR002772">
    <property type="entry name" value="Glyco_hydro_3_C"/>
</dbReference>
<comment type="similarity">
    <text evidence="2 7">Belongs to the glycosyl hydrolase 3 family.</text>
</comment>
<dbReference type="PRINTS" id="PR00133">
    <property type="entry name" value="GLHYDRLASE3"/>
</dbReference>
<dbReference type="Gene3D" id="3.40.50.1700">
    <property type="entry name" value="Glycoside hydrolase family 3 C-terminal domain"/>
    <property type="match status" value="1"/>
</dbReference>
<dbReference type="InterPro" id="IPR026891">
    <property type="entry name" value="Fn3-like"/>
</dbReference>
<dbReference type="InterPro" id="IPR013783">
    <property type="entry name" value="Ig-like_fold"/>
</dbReference>
<evidence type="ECO:0000256" key="3">
    <source>
        <dbReference type="ARBA" id="ARBA00012744"/>
    </source>
</evidence>
<dbReference type="PROSITE" id="PS00775">
    <property type="entry name" value="GLYCOSYL_HYDROL_F3"/>
    <property type="match status" value="1"/>
</dbReference>
<dbReference type="SUPFAM" id="SSF51445">
    <property type="entry name" value="(Trans)glycosidases"/>
    <property type="match status" value="1"/>
</dbReference>
<dbReference type="EMBL" id="JAATVY010000017">
    <property type="protein sequence ID" value="NJC72232.1"/>
    <property type="molecule type" value="Genomic_DNA"/>
</dbReference>
<reference evidence="9 10" key="1">
    <citation type="submission" date="2020-03" db="EMBL/GenBank/DDBJ databases">
        <title>WGS of the type strain of Planosporangium spp.</title>
        <authorList>
            <person name="Thawai C."/>
        </authorList>
    </citation>
    <scope>NUCLEOTIDE SEQUENCE [LARGE SCALE GENOMIC DNA]</scope>
    <source>
        <strain evidence="9 10">TBRC 5610</strain>
    </source>
</reference>
<dbReference type="SUPFAM" id="SSF52279">
    <property type="entry name" value="Beta-D-glucan exohydrolase, C-terminal domain"/>
    <property type="match status" value="1"/>
</dbReference>
<dbReference type="GO" id="GO:0008422">
    <property type="term" value="F:beta-glucosidase activity"/>
    <property type="evidence" value="ECO:0007669"/>
    <property type="project" value="UniProtKB-EC"/>
</dbReference>
<feature type="domain" description="Fibronectin type III-like" evidence="8">
    <location>
        <begin position="685"/>
        <end position="756"/>
    </location>
</feature>
<evidence type="ECO:0000256" key="5">
    <source>
        <dbReference type="ARBA" id="ARBA00022801"/>
    </source>
</evidence>
<keyword evidence="6 7" id="KW-0326">Glycosidase</keyword>
<evidence type="ECO:0000259" key="8">
    <source>
        <dbReference type="SMART" id="SM01217"/>
    </source>
</evidence>
<evidence type="ECO:0000256" key="1">
    <source>
        <dbReference type="ARBA" id="ARBA00000448"/>
    </source>
</evidence>